<reference evidence="3 4" key="1">
    <citation type="submission" date="2018-12" db="EMBL/GenBank/DDBJ databases">
        <authorList>
            <person name="Feng G."/>
            <person name="Zhu H."/>
        </authorList>
    </citation>
    <scope>NUCLEOTIDE SEQUENCE [LARGE SCALE GENOMIC DNA]</scope>
    <source>
        <strain evidence="3 4">9PBR-2</strain>
    </source>
</reference>
<feature type="domain" description="DUF2062" evidence="2">
    <location>
        <begin position="27"/>
        <end position="169"/>
    </location>
</feature>
<feature type="transmembrane region" description="Helical" evidence="1">
    <location>
        <begin position="131"/>
        <end position="158"/>
    </location>
</feature>
<dbReference type="Proteomes" id="UP000280066">
    <property type="component" value="Unassembled WGS sequence"/>
</dbReference>
<dbReference type="PANTHER" id="PTHR35102">
    <property type="entry name" value="E3 UBIQUITIN-PROTEIN LIGASE"/>
    <property type="match status" value="1"/>
</dbReference>
<dbReference type="AlphaFoldDB" id="A0A428JKC3"/>
<dbReference type="Pfam" id="PF09835">
    <property type="entry name" value="DUF2062"/>
    <property type="match status" value="1"/>
</dbReference>
<dbReference type="PANTHER" id="PTHR35102:SF1">
    <property type="entry name" value="E3 UBIQUITIN-PROTEIN LIGASE"/>
    <property type="match status" value="1"/>
</dbReference>
<dbReference type="RefSeq" id="WP_125429743.1">
    <property type="nucleotide sequence ID" value="NZ_RWIS01000006.1"/>
</dbReference>
<evidence type="ECO:0000259" key="2">
    <source>
        <dbReference type="Pfam" id="PF09835"/>
    </source>
</evidence>
<evidence type="ECO:0000256" key="1">
    <source>
        <dbReference type="SAM" id="Phobius"/>
    </source>
</evidence>
<feature type="transmembrane region" description="Helical" evidence="1">
    <location>
        <begin position="42"/>
        <end position="70"/>
    </location>
</feature>
<keyword evidence="1" id="KW-1133">Transmembrane helix</keyword>
<evidence type="ECO:0000313" key="4">
    <source>
        <dbReference type="Proteomes" id="UP000280066"/>
    </source>
</evidence>
<keyword evidence="1" id="KW-0812">Transmembrane</keyword>
<dbReference type="OrthoDB" id="978759at2"/>
<sequence>MQPPLTPPTTTIPAEPAPGWWRRRVVQPVLNLLRQGLTPHQLALTAVLGTAAGLVPMLGITTLLATFAAVRLRLNVAAALLIAHLWSPVQLLLIIPFMRQGALLWGGHSPPLTLTKLQYLFGHNWVAALKLLWHAILGALALWAGTFLVLGPLLYLLLRPVLAHLLRKRAAPAEAAG</sequence>
<keyword evidence="1" id="KW-0472">Membrane</keyword>
<proteinExistence type="predicted"/>
<dbReference type="InterPro" id="IPR018639">
    <property type="entry name" value="DUF2062"/>
</dbReference>
<dbReference type="EMBL" id="RWIS01000006">
    <property type="protein sequence ID" value="RSK33220.1"/>
    <property type="molecule type" value="Genomic_DNA"/>
</dbReference>
<accession>A0A428JKC3</accession>
<keyword evidence="4" id="KW-1185">Reference proteome</keyword>
<protein>
    <submittedName>
        <fullName evidence="3">DUF2062 domain-containing protein</fullName>
    </submittedName>
</protein>
<name>A0A428JKC3_9BACT</name>
<feature type="transmembrane region" description="Helical" evidence="1">
    <location>
        <begin position="77"/>
        <end position="98"/>
    </location>
</feature>
<gene>
    <name evidence="3" type="ORF">EI290_10940</name>
</gene>
<comment type="caution">
    <text evidence="3">The sequence shown here is derived from an EMBL/GenBank/DDBJ whole genome shotgun (WGS) entry which is preliminary data.</text>
</comment>
<organism evidence="3 4">
    <name type="scientific">Hymenobacter metallilatus</name>
    <dbReference type="NCBI Taxonomy" id="2493666"/>
    <lineage>
        <taxon>Bacteria</taxon>
        <taxon>Pseudomonadati</taxon>
        <taxon>Bacteroidota</taxon>
        <taxon>Cytophagia</taxon>
        <taxon>Cytophagales</taxon>
        <taxon>Hymenobacteraceae</taxon>
        <taxon>Hymenobacter</taxon>
    </lineage>
</organism>
<evidence type="ECO:0000313" key="3">
    <source>
        <dbReference type="EMBL" id="RSK33220.1"/>
    </source>
</evidence>